<dbReference type="Pfam" id="PF02779">
    <property type="entry name" value="Transket_pyr"/>
    <property type="match status" value="1"/>
</dbReference>
<evidence type="ECO:0000256" key="14">
    <source>
        <dbReference type="PIRSR" id="PIRSR605478-2"/>
    </source>
</evidence>
<proteinExistence type="inferred from homology"/>
<evidence type="ECO:0000256" key="9">
    <source>
        <dbReference type="ARBA" id="ARBA00022842"/>
    </source>
</evidence>
<evidence type="ECO:0000256" key="6">
    <source>
        <dbReference type="ARBA" id="ARBA00022679"/>
    </source>
</evidence>
<comment type="cofactor">
    <cofactor evidence="1">
        <name>Ca(2+)</name>
        <dbReference type="ChEBI" id="CHEBI:29108"/>
    </cofactor>
</comment>
<feature type="binding site" evidence="15">
    <location>
        <position position="476"/>
    </location>
    <ligand>
        <name>thiamine diphosphate</name>
        <dbReference type="ChEBI" id="CHEBI:58937"/>
    </ligand>
</feature>
<feature type="binding site" evidence="14">
    <location>
        <position position="508"/>
    </location>
    <ligand>
        <name>substrate</name>
    </ligand>
</feature>
<comment type="similarity">
    <text evidence="3">Belongs to the transketolase family.</text>
</comment>
<dbReference type="CDD" id="cd02012">
    <property type="entry name" value="TPP_TK"/>
    <property type="match status" value="1"/>
</dbReference>
<sequence>MRSNSNNAAYGADAGGAIGAGVSDISQLSINTIRTLSMDGVEKANSGHPGTAMALAPAMYALWQHELNYDPANPLWPGRDRFVLSVGHASMLLYSTLYLTGVKDIEHDKVVDRPSLTIDDLKQFRQLNSKTPGHPEYRFTAGVETTTGPLGQGCGNSVGMAIAEKWLAARYNKPGYDLFDYYTYVFCGDGDMMEGVASEAASTAGHLGLGNLIWLYDSNQISIEGSTDLAFTENVAKRFEGYNWHVQTINDVNDVAAVRKALDAARAVKDKPSMIVMHTVIGYGAPKKAGTASAHGEPLGEAEIEGAKKAYHWPSAEPFYVPEGVKEHFQEGLGKRGAAASAAWKKKFEAYAKEYPAEASQLTDIFEHRLPAGWDKDIPTWDADPKGVASRASSGRVINAVAKNLPWMIGGSADLSPSTKTNLTFEGAGSFQPPQWNGSYAGRNLHFGVREHAMGSICNGIALSGVRAYGSGFLIFSDYMKAPIRLSAIMEVPVIYIFTHDSIGVGEDGPTHQPIEQLAQLRATPGIMTIRPGDANEVSEAWRTIIPLTEKPAVLILSRQNLPTLDRTKYAPASGLAKGAYVLASCEGTPDVILMASGSEVSLVVDAYEKLTAEGVKARVVSFPSFDLFEEQDQAYKDSVLPPEVKGRVAVEQAAAFGWDRYTGLGGSIIAMNTFGASAPLKDLLTKFGFTPEKVYEAAKAQAARK</sequence>
<dbReference type="GO" id="GO:0005829">
    <property type="term" value="C:cytosol"/>
    <property type="evidence" value="ECO:0007669"/>
    <property type="project" value="TreeGrafter"/>
</dbReference>
<keyword evidence="7 16" id="KW-0479">Metal-binding</keyword>
<feature type="binding site" evidence="14">
    <location>
        <position position="500"/>
    </location>
    <ligand>
        <name>substrate</name>
    </ligand>
</feature>
<dbReference type="GO" id="GO:0046872">
    <property type="term" value="F:metal ion binding"/>
    <property type="evidence" value="ECO:0007669"/>
    <property type="project" value="UniProtKB-KW"/>
</dbReference>
<dbReference type="OrthoDB" id="8732661at2"/>
<dbReference type="PROSITE" id="PS00802">
    <property type="entry name" value="TRANSKETOLASE_2"/>
    <property type="match status" value="1"/>
</dbReference>
<feature type="binding site" evidence="14">
    <location>
        <position position="391"/>
    </location>
    <ligand>
        <name>substrate</name>
    </ligand>
</feature>
<dbReference type="FunFam" id="3.40.50.970:FF:000003">
    <property type="entry name" value="Transketolase"/>
    <property type="match status" value="1"/>
</dbReference>
<dbReference type="FunFam" id="3.40.50.920:FF:000003">
    <property type="entry name" value="Transketolase"/>
    <property type="match status" value="1"/>
</dbReference>
<dbReference type="InterPro" id="IPR020826">
    <property type="entry name" value="Transketolase_BS"/>
</dbReference>
<evidence type="ECO:0000256" key="8">
    <source>
        <dbReference type="ARBA" id="ARBA00022837"/>
    </source>
</evidence>
<dbReference type="CDD" id="cd07033">
    <property type="entry name" value="TPP_PYR_DXS_TK_like"/>
    <property type="match status" value="1"/>
</dbReference>
<evidence type="ECO:0000256" key="13">
    <source>
        <dbReference type="PIRSR" id="PIRSR605478-1"/>
    </source>
</evidence>
<evidence type="ECO:0000256" key="5">
    <source>
        <dbReference type="ARBA" id="ARBA00013152"/>
    </source>
</evidence>
<dbReference type="FunFam" id="3.40.50.970:FF:000004">
    <property type="entry name" value="Transketolase"/>
    <property type="match status" value="1"/>
</dbReference>
<dbReference type="Pfam" id="PF22613">
    <property type="entry name" value="Transketolase_C_1"/>
    <property type="match status" value="1"/>
</dbReference>
<dbReference type="STRING" id="320497.A0U93_04845"/>
<feature type="binding site" evidence="14">
    <location>
        <position position="295"/>
    </location>
    <ligand>
        <name>substrate</name>
    </ligand>
</feature>
<dbReference type="NCBIfam" id="TIGR00232">
    <property type="entry name" value="tktlase_bact"/>
    <property type="match status" value="1"/>
</dbReference>
<feature type="binding site" evidence="15">
    <location>
        <position position="88"/>
    </location>
    <ligand>
        <name>thiamine diphosphate</name>
        <dbReference type="ChEBI" id="CHEBI:58937"/>
    </ligand>
</feature>
<keyword evidence="8" id="KW-0106">Calcium</keyword>
<evidence type="ECO:0000256" key="17">
    <source>
        <dbReference type="PIRSR" id="PIRSR605478-5"/>
    </source>
</evidence>
<dbReference type="AlphaFoldDB" id="A0A1U9KNL1"/>
<dbReference type="InterPro" id="IPR005478">
    <property type="entry name" value="Transketolase_bac-like"/>
</dbReference>
<dbReference type="InterPro" id="IPR005475">
    <property type="entry name" value="Transketolase-like_Pyr-bd"/>
</dbReference>
<evidence type="ECO:0000256" key="16">
    <source>
        <dbReference type="PIRSR" id="PIRSR605478-4"/>
    </source>
</evidence>
<accession>A0A1U9KNL1</accession>
<dbReference type="InterPro" id="IPR055152">
    <property type="entry name" value="Transketolase-like_C_2"/>
</dbReference>
<feature type="binding site" evidence="16">
    <location>
        <position position="189"/>
    </location>
    <ligand>
        <name>Mg(2+)</name>
        <dbReference type="ChEBI" id="CHEBI:18420"/>
    </ligand>
</feature>
<dbReference type="Pfam" id="PF00456">
    <property type="entry name" value="Transketolase_N"/>
    <property type="match status" value="1"/>
</dbReference>
<feature type="binding site" evidence="14">
    <location>
        <position position="559"/>
    </location>
    <ligand>
        <name>substrate</name>
    </ligand>
</feature>
<name>A0A1U9KNL1_9PROT</name>
<feature type="site" description="Important for catalytic activity" evidence="17">
    <location>
        <position position="295"/>
    </location>
</feature>
<feature type="binding site" evidence="14">
    <location>
        <position position="48"/>
    </location>
    <ligand>
        <name>substrate</name>
    </ligand>
</feature>
<comment type="cofactor">
    <cofactor evidence="15">
        <name>thiamine diphosphate</name>
        <dbReference type="ChEBI" id="CHEBI:58937"/>
    </cofactor>
    <text evidence="15">Binds 1 thiamine pyrophosphate per subunit. During the reaction, the substrate forms a covalent intermediate with the cofactor.</text>
</comment>
<feature type="binding site" evidence="16">
    <location>
        <position position="221"/>
    </location>
    <ligand>
        <name>Mg(2+)</name>
        <dbReference type="ChEBI" id="CHEBI:18420"/>
    </ligand>
</feature>
<evidence type="ECO:0000256" key="12">
    <source>
        <dbReference type="NCBIfam" id="TIGR00232"/>
    </source>
</evidence>
<keyword evidence="10 15" id="KW-0786">Thiamine pyrophosphate</keyword>
<dbReference type="PANTHER" id="PTHR43522:SF2">
    <property type="entry name" value="TRANSKETOLASE 1-RELATED"/>
    <property type="match status" value="1"/>
</dbReference>
<evidence type="ECO:0000256" key="10">
    <source>
        <dbReference type="ARBA" id="ARBA00023052"/>
    </source>
</evidence>
<dbReference type="Gene3D" id="3.40.50.920">
    <property type="match status" value="1"/>
</dbReference>
<feature type="binding site" evidence="15">
    <location>
        <position position="219"/>
    </location>
    <ligand>
        <name>thiamine diphosphate</name>
        <dbReference type="ChEBI" id="CHEBI:58937"/>
    </ligand>
</feature>
<dbReference type="GO" id="GO:0004802">
    <property type="term" value="F:transketolase activity"/>
    <property type="evidence" value="ECO:0007669"/>
    <property type="project" value="UniProtKB-UniRule"/>
</dbReference>
<comment type="cofactor">
    <cofactor evidence="16">
        <name>Mg(2+)</name>
        <dbReference type="ChEBI" id="CHEBI:18420"/>
    </cofactor>
    <text evidence="16">Binds 1 Mg(2+) ion per subunit. Can also utilize other divalent metal cations, such as Ca(2+), Mn(2+) and Co(2+).</text>
</comment>
<dbReference type="EMBL" id="CP014691">
    <property type="protein sequence ID" value="AQS87375.1"/>
    <property type="molecule type" value="Genomic_DNA"/>
</dbReference>
<evidence type="ECO:0000256" key="2">
    <source>
        <dbReference type="ARBA" id="ARBA00001941"/>
    </source>
</evidence>
<evidence type="ECO:0000256" key="7">
    <source>
        <dbReference type="ARBA" id="ARBA00022723"/>
    </source>
</evidence>
<feature type="active site" description="Proton donor" evidence="13">
    <location>
        <position position="451"/>
    </location>
</feature>
<dbReference type="PANTHER" id="PTHR43522">
    <property type="entry name" value="TRANSKETOLASE"/>
    <property type="match status" value="1"/>
</dbReference>
<dbReference type="Proteomes" id="UP000188604">
    <property type="component" value="Chromosome"/>
</dbReference>
<comment type="cofactor">
    <cofactor evidence="2">
        <name>Co(2+)</name>
        <dbReference type="ChEBI" id="CHEBI:48828"/>
    </cofactor>
</comment>
<evidence type="ECO:0000256" key="11">
    <source>
        <dbReference type="ARBA" id="ARBA00049473"/>
    </source>
</evidence>
<dbReference type="SUPFAM" id="SSF52922">
    <property type="entry name" value="TK C-terminal domain-like"/>
    <property type="match status" value="1"/>
</dbReference>
<evidence type="ECO:0000256" key="15">
    <source>
        <dbReference type="PIRSR" id="PIRSR605478-3"/>
    </source>
</evidence>
<dbReference type="EC" id="2.2.1.1" evidence="5 12"/>
<evidence type="ECO:0000256" key="3">
    <source>
        <dbReference type="ARBA" id="ARBA00007131"/>
    </source>
</evidence>
<keyword evidence="19" id="KW-1185">Reference proteome</keyword>
<dbReference type="InterPro" id="IPR005474">
    <property type="entry name" value="Transketolase_N"/>
</dbReference>
<gene>
    <name evidence="18" type="ORF">A0U93_04845</name>
</gene>
<evidence type="ECO:0000256" key="4">
    <source>
        <dbReference type="ARBA" id="ARBA00011738"/>
    </source>
</evidence>
<dbReference type="SMART" id="SM00861">
    <property type="entry name" value="Transket_pyr"/>
    <property type="match status" value="1"/>
</dbReference>
<protein>
    <recommendedName>
        <fullName evidence="5 12">Transketolase</fullName>
        <ecNumber evidence="5 12">2.2.1.1</ecNumber>
    </recommendedName>
</protein>
<evidence type="ECO:0000313" key="19">
    <source>
        <dbReference type="Proteomes" id="UP000188604"/>
    </source>
</evidence>
<evidence type="ECO:0000256" key="1">
    <source>
        <dbReference type="ARBA" id="ARBA00001913"/>
    </source>
</evidence>
<comment type="subunit">
    <text evidence="4">Homodimer.</text>
</comment>
<feature type="site" description="Important for catalytic activity" evidence="17">
    <location>
        <position position="48"/>
    </location>
</feature>
<comment type="catalytic activity">
    <reaction evidence="11">
        <text>D-sedoheptulose 7-phosphate + D-glyceraldehyde 3-phosphate = aldehydo-D-ribose 5-phosphate + D-xylulose 5-phosphate</text>
        <dbReference type="Rhea" id="RHEA:10508"/>
        <dbReference type="ChEBI" id="CHEBI:57483"/>
        <dbReference type="ChEBI" id="CHEBI:57737"/>
        <dbReference type="ChEBI" id="CHEBI:58273"/>
        <dbReference type="ChEBI" id="CHEBI:59776"/>
        <dbReference type="EC" id="2.2.1.1"/>
    </reaction>
</comment>
<organism evidence="18 19">
    <name type="scientific">Neoasaia chiangmaiensis</name>
    <dbReference type="NCBI Taxonomy" id="320497"/>
    <lineage>
        <taxon>Bacteria</taxon>
        <taxon>Pseudomonadati</taxon>
        <taxon>Pseudomonadota</taxon>
        <taxon>Alphaproteobacteria</taxon>
        <taxon>Acetobacterales</taxon>
        <taxon>Acetobacteraceae</taxon>
        <taxon>Neoasaia</taxon>
    </lineage>
</organism>
<feature type="binding site" evidence="15">
    <location>
        <position position="295"/>
    </location>
    <ligand>
        <name>thiamine diphosphate</name>
        <dbReference type="ChEBI" id="CHEBI:58937"/>
    </ligand>
</feature>
<dbReference type="InterPro" id="IPR029061">
    <property type="entry name" value="THDP-binding"/>
</dbReference>
<dbReference type="SUPFAM" id="SSF52518">
    <property type="entry name" value="Thiamin diphosphate-binding fold (THDP-binding)"/>
    <property type="match status" value="2"/>
</dbReference>
<dbReference type="InterPro" id="IPR033247">
    <property type="entry name" value="Transketolase_fam"/>
</dbReference>
<feature type="binding site" evidence="16">
    <location>
        <position position="219"/>
    </location>
    <ligand>
        <name>Mg(2+)</name>
        <dbReference type="ChEBI" id="CHEBI:18420"/>
    </ligand>
</feature>
<feature type="binding site" evidence="15">
    <location>
        <begin position="148"/>
        <end position="150"/>
    </location>
    <ligand>
        <name>thiamine diphosphate</name>
        <dbReference type="ChEBI" id="CHEBI:58937"/>
    </ligand>
</feature>
<keyword evidence="9 16" id="KW-0460">Magnesium</keyword>
<feature type="binding site" evidence="15">
    <location>
        <position position="190"/>
    </location>
    <ligand>
        <name>thiamine diphosphate</name>
        <dbReference type="ChEBI" id="CHEBI:58937"/>
    </ligand>
</feature>
<dbReference type="GO" id="GO:0009052">
    <property type="term" value="P:pentose-phosphate shunt, non-oxidative branch"/>
    <property type="evidence" value="ECO:0007669"/>
    <property type="project" value="UniProtKB-ARBA"/>
</dbReference>
<feature type="binding site" evidence="14">
    <location>
        <position position="418"/>
    </location>
    <ligand>
        <name>substrate</name>
    </ligand>
</feature>
<evidence type="ECO:0000313" key="18">
    <source>
        <dbReference type="EMBL" id="AQS87375.1"/>
    </source>
</evidence>
<dbReference type="InterPro" id="IPR009014">
    <property type="entry name" value="Transketo_C/PFOR_II"/>
</dbReference>
<reference evidence="18 19" key="1">
    <citation type="submission" date="2016-03" db="EMBL/GenBank/DDBJ databases">
        <title>Acetic acid bacteria sequencing.</title>
        <authorList>
            <person name="Brandt J."/>
            <person name="Jakob F."/>
            <person name="Vogel R.F."/>
        </authorList>
    </citation>
    <scope>NUCLEOTIDE SEQUENCE [LARGE SCALE GENOMIC DNA]</scope>
    <source>
        <strain evidence="18 19">NBRC 101099</strain>
    </source>
</reference>
<keyword evidence="6" id="KW-0808">Transferase</keyword>
<feature type="binding site" evidence="14">
    <location>
        <position position="512"/>
    </location>
    <ligand>
        <name>substrate</name>
    </ligand>
</feature>
<dbReference type="KEGG" id="nch:A0U93_04845"/>
<dbReference type="Gene3D" id="3.40.50.970">
    <property type="match status" value="2"/>
</dbReference>